<dbReference type="AlphaFoldDB" id="A0A512DSY1"/>
<dbReference type="OrthoDB" id="7875767at2"/>
<dbReference type="RefSeq" id="WP_044427675.1">
    <property type="nucleotide sequence ID" value="NZ_BJYZ01000017.1"/>
</dbReference>
<dbReference type="Proteomes" id="UP000321523">
    <property type="component" value="Unassembled WGS sequence"/>
</dbReference>
<evidence type="ECO:0000313" key="2">
    <source>
        <dbReference type="Proteomes" id="UP000321523"/>
    </source>
</evidence>
<dbReference type="NCBIfam" id="TIGR02444">
    <property type="entry name" value="TIGR02444 family protein"/>
    <property type="match status" value="1"/>
</dbReference>
<dbReference type="Pfam" id="PF09523">
    <property type="entry name" value="DUF2390"/>
    <property type="match status" value="1"/>
</dbReference>
<dbReference type="EMBL" id="BJYZ01000017">
    <property type="protein sequence ID" value="GEO39577.1"/>
    <property type="molecule type" value="Genomic_DNA"/>
</dbReference>
<proteinExistence type="predicted"/>
<dbReference type="InterPro" id="IPR012659">
    <property type="entry name" value="CHP02444"/>
</dbReference>
<keyword evidence="2" id="KW-1185">Reference proteome</keyword>
<comment type="caution">
    <text evidence="1">The sequence shown here is derived from an EMBL/GenBank/DDBJ whole genome shotgun (WGS) entry which is preliminary data.</text>
</comment>
<name>A0A512DSY1_9PROT</name>
<reference evidence="1 2" key="1">
    <citation type="submission" date="2019-07" db="EMBL/GenBank/DDBJ databases">
        <title>Whole genome shotgun sequence of Skermanella aerolata NBRC 106429.</title>
        <authorList>
            <person name="Hosoyama A."/>
            <person name="Uohara A."/>
            <person name="Ohji S."/>
            <person name="Ichikawa N."/>
        </authorList>
    </citation>
    <scope>NUCLEOTIDE SEQUENCE [LARGE SCALE GENOMIC DNA]</scope>
    <source>
        <strain evidence="1 2">NBRC 106429</strain>
    </source>
</reference>
<evidence type="ECO:0008006" key="3">
    <source>
        <dbReference type="Google" id="ProtNLM"/>
    </source>
</evidence>
<protein>
    <recommendedName>
        <fullName evidence="3">TIGR02444 family protein</fullName>
    </recommendedName>
</protein>
<organism evidence="1 2">
    <name type="scientific">Skermanella aerolata</name>
    <dbReference type="NCBI Taxonomy" id="393310"/>
    <lineage>
        <taxon>Bacteria</taxon>
        <taxon>Pseudomonadati</taxon>
        <taxon>Pseudomonadota</taxon>
        <taxon>Alphaproteobacteria</taxon>
        <taxon>Rhodospirillales</taxon>
        <taxon>Azospirillaceae</taxon>
        <taxon>Skermanella</taxon>
    </lineage>
</organism>
<accession>A0A512DSY1</accession>
<evidence type="ECO:0000313" key="1">
    <source>
        <dbReference type="EMBL" id="GEO39577.1"/>
    </source>
</evidence>
<sequence>MSGMDKGDALWRFALEVYQKPGVSDACLLLQDRYGCNVTLLLFAAWAGAERGVALEVEEMTVAAETVGAWHGEIVEPLRTIRRRLKHGPRPAPDTATGKLRARLQAIEIDAERIELETLAGLLPDRQSDAGFIAAAANPALANLELAAPLAGDTESSDSLRMIANAALSP</sequence>
<gene>
    <name evidence="1" type="ORF">SAE02_37250</name>
</gene>